<dbReference type="EMBL" id="HBKQ01048335">
    <property type="protein sequence ID" value="CAE2273302.1"/>
    <property type="molecule type" value="Transcribed_RNA"/>
</dbReference>
<keyword evidence="1" id="KW-1133">Transmembrane helix</keyword>
<feature type="chain" id="PRO_5031019447" evidence="2">
    <location>
        <begin position="19"/>
        <end position="380"/>
    </location>
</feature>
<keyword evidence="2" id="KW-0732">Signal</keyword>
<protein>
    <submittedName>
        <fullName evidence="3">Uncharacterized protein</fullName>
    </submittedName>
</protein>
<dbReference type="AlphaFoldDB" id="A0A7S4JT59"/>
<organism evidence="3">
    <name type="scientific">Odontella aurita</name>
    <dbReference type="NCBI Taxonomy" id="265563"/>
    <lineage>
        <taxon>Eukaryota</taxon>
        <taxon>Sar</taxon>
        <taxon>Stramenopiles</taxon>
        <taxon>Ochrophyta</taxon>
        <taxon>Bacillariophyta</taxon>
        <taxon>Mediophyceae</taxon>
        <taxon>Biddulphiophycidae</taxon>
        <taxon>Eupodiscales</taxon>
        <taxon>Odontellaceae</taxon>
        <taxon>Odontella</taxon>
    </lineage>
</organism>
<feature type="signal peptide" evidence="2">
    <location>
        <begin position="1"/>
        <end position="18"/>
    </location>
</feature>
<evidence type="ECO:0000313" key="3">
    <source>
        <dbReference type="EMBL" id="CAE2273302.1"/>
    </source>
</evidence>
<sequence>MQLRASVLFAAMASAASARKSVTPLNTNKNVAADSKLGNKIMSKARRLDQNNERDQTWVAGYSIRYKSCHTVTTVPGEEGGGGEEMTLYNSNVVIFQLCQSDTCGTQNDKCEGGAEYAIDMAQFLEAYMEAKMEKEEQMCENVRENCYCDNANDDEVCENQCYADAGLDNCVEDENEEEFEVDRFLICDAMENNEYMFIGPYCADGSDIYLGVFDDAGCVNHAEDGVSTFEKYNYRELPYARESLVGDECVSCEQVDEDANDDNNNGNNNNNNGDVEILEMCERMYEQSAKCEANLEYSGYSNYWYADNTACNYINNILPRLDKAFGVRSSSGSGSSGPAKGFAWFFGITTFALAGVSYWLYTKVQRTSVDLSAQGGTTV</sequence>
<keyword evidence="1" id="KW-0812">Transmembrane</keyword>
<reference evidence="3" key="1">
    <citation type="submission" date="2021-01" db="EMBL/GenBank/DDBJ databases">
        <authorList>
            <person name="Corre E."/>
            <person name="Pelletier E."/>
            <person name="Niang G."/>
            <person name="Scheremetjew M."/>
            <person name="Finn R."/>
            <person name="Kale V."/>
            <person name="Holt S."/>
            <person name="Cochrane G."/>
            <person name="Meng A."/>
            <person name="Brown T."/>
            <person name="Cohen L."/>
        </authorList>
    </citation>
    <scope>NUCLEOTIDE SEQUENCE</scope>
    <source>
        <strain evidence="3">Isolate 1302-5</strain>
    </source>
</reference>
<gene>
    <name evidence="3" type="ORF">OAUR00152_LOCUS33369</name>
</gene>
<name>A0A7S4JT59_9STRA</name>
<feature type="transmembrane region" description="Helical" evidence="1">
    <location>
        <begin position="342"/>
        <end position="362"/>
    </location>
</feature>
<accession>A0A7S4JT59</accession>
<evidence type="ECO:0000256" key="2">
    <source>
        <dbReference type="SAM" id="SignalP"/>
    </source>
</evidence>
<keyword evidence="1" id="KW-0472">Membrane</keyword>
<evidence type="ECO:0000256" key="1">
    <source>
        <dbReference type="SAM" id="Phobius"/>
    </source>
</evidence>
<proteinExistence type="predicted"/>